<feature type="transmembrane region" description="Helical" evidence="1">
    <location>
        <begin position="71"/>
        <end position="98"/>
    </location>
</feature>
<evidence type="ECO:0000256" key="1">
    <source>
        <dbReference type="SAM" id="Phobius"/>
    </source>
</evidence>
<accession>A0A2N5M2A7</accession>
<dbReference type="AlphaFoldDB" id="A0A2N5M2A7"/>
<evidence type="ECO:0000313" key="2">
    <source>
        <dbReference type="EMBL" id="PLT28481.1"/>
    </source>
</evidence>
<keyword evidence="1" id="KW-0472">Membrane</keyword>
<dbReference type="Proteomes" id="UP000234748">
    <property type="component" value="Unassembled WGS sequence"/>
</dbReference>
<comment type="caution">
    <text evidence="2">The sequence shown here is derived from an EMBL/GenBank/DDBJ whole genome shotgun (WGS) entry which is preliminary data.</text>
</comment>
<dbReference type="EMBL" id="PGUY01000060">
    <property type="protein sequence ID" value="PLT28481.1"/>
    <property type="molecule type" value="Genomic_DNA"/>
</dbReference>
<feature type="transmembrane region" description="Helical" evidence="1">
    <location>
        <begin position="31"/>
        <end position="51"/>
    </location>
</feature>
<evidence type="ECO:0000313" key="3">
    <source>
        <dbReference type="Proteomes" id="UP000234748"/>
    </source>
</evidence>
<feature type="transmembrane region" description="Helical" evidence="1">
    <location>
        <begin position="163"/>
        <end position="181"/>
    </location>
</feature>
<protein>
    <submittedName>
        <fullName evidence="2">Uncharacterized protein</fullName>
    </submittedName>
</protein>
<sequence length="204" mass="23821">MKDDVIVDNKITLKNCPGKEDIHMNFGVRDLIKWGIPGWLFITVLLSYFLMDDRKSFIRYIHGYDISFGGFITVLLGFGIILGYAIYQMSVLFGFVIWNKWENYFRHEFRMDQIIINAPNGEKTLRIYSSRLALVESLRALNASCILSCISLILLFYSHSWTTGTILLFLINALLLLISFANQRYHRKNLDYFITRILVESNRL</sequence>
<name>A0A2N5M2A7_9BACI</name>
<keyword evidence="3" id="KW-1185">Reference proteome</keyword>
<reference evidence="2 3" key="1">
    <citation type="submission" date="2017-11" db="EMBL/GenBank/DDBJ databases">
        <title>Comparitive Functional Genomics of Dry Heat Resistant strains isolated from the Viking Spacecraft.</title>
        <authorList>
            <person name="Seuylemezian A."/>
            <person name="Cooper K."/>
            <person name="Vaishampayan P."/>
        </authorList>
    </citation>
    <scope>NUCLEOTIDE SEQUENCE [LARGE SCALE GENOMIC DNA]</scope>
    <source>
        <strain evidence="2 3">V1-29</strain>
    </source>
</reference>
<keyword evidence="1" id="KW-0812">Transmembrane</keyword>
<gene>
    <name evidence="2" type="ORF">CUU66_18430</name>
</gene>
<organism evidence="2 3">
    <name type="scientific">Peribacillus deserti</name>
    <dbReference type="NCBI Taxonomy" id="673318"/>
    <lineage>
        <taxon>Bacteria</taxon>
        <taxon>Bacillati</taxon>
        <taxon>Bacillota</taxon>
        <taxon>Bacilli</taxon>
        <taxon>Bacillales</taxon>
        <taxon>Bacillaceae</taxon>
        <taxon>Peribacillus</taxon>
    </lineage>
</organism>
<proteinExistence type="predicted"/>
<feature type="transmembrane region" description="Helical" evidence="1">
    <location>
        <begin position="140"/>
        <end position="157"/>
    </location>
</feature>
<keyword evidence="1" id="KW-1133">Transmembrane helix</keyword>